<keyword evidence="4" id="KW-0812">Transmembrane</keyword>
<reference evidence="7" key="1">
    <citation type="submission" date="2016-10" db="EMBL/GenBank/DDBJ databases">
        <authorList>
            <person name="Varghese N."/>
            <person name="Submissions S."/>
        </authorList>
    </citation>
    <scope>NUCLEOTIDE SEQUENCE [LARGE SCALE GENOMIC DNA]</scope>
    <source>
        <strain evidence="7">DSM 25030</strain>
    </source>
</reference>
<dbReference type="InterPro" id="IPR009057">
    <property type="entry name" value="Homeodomain-like_sf"/>
</dbReference>
<feature type="transmembrane region" description="Helical" evidence="4">
    <location>
        <begin position="50"/>
        <end position="71"/>
    </location>
</feature>
<evidence type="ECO:0000313" key="6">
    <source>
        <dbReference type="EMBL" id="SDW67829.1"/>
    </source>
</evidence>
<dbReference type="SUPFAM" id="SSF46689">
    <property type="entry name" value="Homeodomain-like"/>
    <property type="match status" value="1"/>
</dbReference>
<evidence type="ECO:0000313" key="7">
    <source>
        <dbReference type="Proteomes" id="UP000199592"/>
    </source>
</evidence>
<feature type="transmembrane region" description="Helical" evidence="4">
    <location>
        <begin position="167"/>
        <end position="187"/>
    </location>
</feature>
<dbReference type="InterPro" id="IPR018060">
    <property type="entry name" value="HTH_AraC"/>
</dbReference>
<keyword evidence="1" id="KW-0805">Transcription regulation</keyword>
<evidence type="ECO:0000259" key="5">
    <source>
        <dbReference type="PROSITE" id="PS01124"/>
    </source>
</evidence>
<feature type="transmembrane region" description="Helical" evidence="4">
    <location>
        <begin position="207"/>
        <end position="229"/>
    </location>
</feature>
<keyword evidence="7" id="KW-1185">Reference proteome</keyword>
<evidence type="ECO:0000256" key="1">
    <source>
        <dbReference type="ARBA" id="ARBA00023015"/>
    </source>
</evidence>
<dbReference type="SMART" id="SM00342">
    <property type="entry name" value="HTH_ARAC"/>
    <property type="match status" value="1"/>
</dbReference>
<organism evidence="6 7">
    <name type="scientific">Flagellimonas zhangzhouensis</name>
    <dbReference type="NCBI Taxonomy" id="1073328"/>
    <lineage>
        <taxon>Bacteria</taxon>
        <taxon>Pseudomonadati</taxon>
        <taxon>Bacteroidota</taxon>
        <taxon>Flavobacteriia</taxon>
        <taxon>Flavobacteriales</taxon>
        <taxon>Flavobacteriaceae</taxon>
        <taxon>Flagellimonas</taxon>
    </lineage>
</organism>
<keyword evidence="4" id="KW-0472">Membrane</keyword>
<sequence length="391" mass="45208">MNDIQAIFDQIPLRFDLSSHLMLLGVVQGFFLALVIFLRAKKKSAINLFGWVLVIQCLVFLDVYLCYTGLIKYVIHFNDSTEPLVLLIAPSMYFFLYALLERKPFSFKKYWPHFILPVLYALSQITYYLSPTEVKLNAYLGAYYRNFGYVEVPEGFNYSYHFIKDEYRWLVLFSFTLYAILSIVLILKSRKKGWVTSKNIKVDKYIFSLNTVIIFIILLFTLLVIYINFDDDGGDHYIGIIQTVTIYITSFFILSESRFFEKSWIADKYETLASDSIQFEHIEAFLSDSQYFSDQDATLKSLAEKLDTNANTVSKLINSATGANFNDYINQKRVELAKIRLLDVDFKHLTVEAIGNSVGFKSKSAFYNAFKKHVGQSPSAYVKEKIAQKQA</sequence>
<dbReference type="Pfam" id="PF12833">
    <property type="entry name" value="HTH_18"/>
    <property type="match status" value="1"/>
</dbReference>
<evidence type="ECO:0000256" key="2">
    <source>
        <dbReference type="ARBA" id="ARBA00023125"/>
    </source>
</evidence>
<feature type="transmembrane region" description="Helical" evidence="4">
    <location>
        <begin position="235"/>
        <end position="254"/>
    </location>
</feature>
<feature type="domain" description="HTH araC/xylS-type" evidence="5">
    <location>
        <begin position="280"/>
        <end position="384"/>
    </location>
</feature>
<feature type="transmembrane region" description="Helical" evidence="4">
    <location>
        <begin position="83"/>
        <end position="100"/>
    </location>
</feature>
<dbReference type="Proteomes" id="UP000199592">
    <property type="component" value="Unassembled WGS sequence"/>
</dbReference>
<keyword evidence="3" id="KW-0804">Transcription</keyword>
<accession>A0A1H2VIW7</accession>
<proteinExistence type="predicted"/>
<feature type="transmembrane region" description="Helical" evidence="4">
    <location>
        <begin position="112"/>
        <end position="130"/>
    </location>
</feature>
<keyword evidence="2" id="KW-0238">DNA-binding</keyword>
<evidence type="ECO:0000256" key="3">
    <source>
        <dbReference type="ARBA" id="ARBA00023163"/>
    </source>
</evidence>
<dbReference type="STRING" id="1073328.SAMN05216294_0206"/>
<dbReference type="InterPro" id="IPR018062">
    <property type="entry name" value="HTH_AraC-typ_CS"/>
</dbReference>
<dbReference type="PROSITE" id="PS01124">
    <property type="entry name" value="HTH_ARAC_FAMILY_2"/>
    <property type="match status" value="1"/>
</dbReference>
<protein>
    <submittedName>
        <fullName evidence="6">Helix-turn-helix domain-containing protein</fullName>
    </submittedName>
</protein>
<name>A0A1H2VIW7_9FLAO</name>
<gene>
    <name evidence="6" type="ORF">SAMN04487892_2087</name>
</gene>
<feature type="transmembrane region" description="Helical" evidence="4">
    <location>
        <begin position="20"/>
        <end position="38"/>
    </location>
</feature>
<dbReference type="PANTHER" id="PTHR43280:SF2">
    <property type="entry name" value="HTH-TYPE TRANSCRIPTIONAL REGULATOR EXSA"/>
    <property type="match status" value="1"/>
</dbReference>
<keyword evidence="4" id="KW-1133">Transmembrane helix</keyword>
<dbReference type="RefSeq" id="WP_090291797.1">
    <property type="nucleotide sequence ID" value="NZ_FNKI01000001.1"/>
</dbReference>
<dbReference type="GO" id="GO:0003700">
    <property type="term" value="F:DNA-binding transcription factor activity"/>
    <property type="evidence" value="ECO:0007669"/>
    <property type="project" value="InterPro"/>
</dbReference>
<dbReference type="EMBL" id="FNMY01000002">
    <property type="protein sequence ID" value="SDW67829.1"/>
    <property type="molecule type" value="Genomic_DNA"/>
</dbReference>
<dbReference type="GO" id="GO:0043565">
    <property type="term" value="F:sequence-specific DNA binding"/>
    <property type="evidence" value="ECO:0007669"/>
    <property type="project" value="InterPro"/>
</dbReference>
<dbReference type="OrthoDB" id="5492415at2"/>
<dbReference type="Gene3D" id="1.10.10.60">
    <property type="entry name" value="Homeodomain-like"/>
    <property type="match status" value="2"/>
</dbReference>
<dbReference type="AlphaFoldDB" id="A0A1H2VIW7"/>
<dbReference type="PANTHER" id="PTHR43280">
    <property type="entry name" value="ARAC-FAMILY TRANSCRIPTIONAL REGULATOR"/>
    <property type="match status" value="1"/>
</dbReference>
<evidence type="ECO:0000256" key="4">
    <source>
        <dbReference type="SAM" id="Phobius"/>
    </source>
</evidence>
<dbReference type="PROSITE" id="PS00041">
    <property type="entry name" value="HTH_ARAC_FAMILY_1"/>
    <property type="match status" value="1"/>
</dbReference>